<accession>A0A183CJ10</accession>
<evidence type="ECO:0000313" key="1">
    <source>
        <dbReference type="Proteomes" id="UP000050741"/>
    </source>
</evidence>
<dbReference type="Proteomes" id="UP000050741">
    <property type="component" value="Unassembled WGS sequence"/>
</dbReference>
<evidence type="ECO:0000313" key="2">
    <source>
        <dbReference type="WBParaSite" id="GPLIN_001286600"/>
    </source>
</evidence>
<sequence>MLTVCSYSSLNRIWEEQRKEGVRDIRLERDEMVSLLFNAFEQYQFYREFVPNRLTVAMNGMQWQPDQRWVPRFYFHLRSADECRQFWHLEASIGRCRLFWMDVSCPSPRSERLPVAQHFCACAKRRRACQGEKECIGHEGEQDEFWRWRE</sequence>
<proteinExistence type="predicted"/>
<reference evidence="1" key="1">
    <citation type="submission" date="2014-05" db="EMBL/GenBank/DDBJ databases">
        <title>The genome and life-stage specific transcriptomes of Globodera pallida elucidate key aspects of plant parasitism by a cyst nematode.</title>
        <authorList>
            <person name="Cotton J.A."/>
            <person name="Lilley C.J."/>
            <person name="Jones L.M."/>
            <person name="Kikuchi T."/>
            <person name="Reid A.J."/>
            <person name="Thorpe P."/>
            <person name="Tsai I.J."/>
            <person name="Beasley H."/>
            <person name="Blok V."/>
            <person name="Cock P.J.A."/>
            <person name="Van den Akker S.E."/>
            <person name="Holroyd N."/>
            <person name="Hunt M."/>
            <person name="Mantelin S."/>
            <person name="Naghra H."/>
            <person name="Pain A."/>
            <person name="Palomares-Rius J.E."/>
            <person name="Zarowiecki M."/>
            <person name="Berriman M."/>
            <person name="Jones J.T."/>
            <person name="Urwin P.E."/>
        </authorList>
    </citation>
    <scope>NUCLEOTIDE SEQUENCE [LARGE SCALE GENOMIC DNA]</scope>
    <source>
        <strain evidence="1">Lindley</strain>
    </source>
</reference>
<organism evidence="1 2">
    <name type="scientific">Globodera pallida</name>
    <name type="common">Potato cyst nematode worm</name>
    <name type="synonym">Heterodera pallida</name>
    <dbReference type="NCBI Taxonomy" id="36090"/>
    <lineage>
        <taxon>Eukaryota</taxon>
        <taxon>Metazoa</taxon>
        <taxon>Ecdysozoa</taxon>
        <taxon>Nematoda</taxon>
        <taxon>Chromadorea</taxon>
        <taxon>Rhabditida</taxon>
        <taxon>Tylenchina</taxon>
        <taxon>Tylenchomorpha</taxon>
        <taxon>Tylenchoidea</taxon>
        <taxon>Heteroderidae</taxon>
        <taxon>Heteroderinae</taxon>
        <taxon>Globodera</taxon>
    </lineage>
</organism>
<keyword evidence="1" id="KW-1185">Reference proteome</keyword>
<dbReference type="AlphaFoldDB" id="A0A183CJ10"/>
<protein>
    <submittedName>
        <fullName evidence="2">HET domain-containing protein</fullName>
    </submittedName>
</protein>
<dbReference type="WBParaSite" id="GPLIN_001286600">
    <property type="protein sequence ID" value="GPLIN_001286600"/>
    <property type="gene ID" value="GPLIN_001286600"/>
</dbReference>
<name>A0A183CJ10_GLOPA</name>
<reference evidence="2" key="2">
    <citation type="submission" date="2016-06" db="UniProtKB">
        <authorList>
            <consortium name="WormBaseParasite"/>
        </authorList>
    </citation>
    <scope>IDENTIFICATION</scope>
</reference>